<evidence type="ECO:0000313" key="5">
    <source>
        <dbReference type="Proteomes" id="UP000000851"/>
    </source>
</evidence>
<organism evidence="4 5">
    <name type="scientific">Catenulispora acidiphila (strain DSM 44928 / JCM 14897 / NBRC 102108 / NRRL B-24433 / ID139908)</name>
    <dbReference type="NCBI Taxonomy" id="479433"/>
    <lineage>
        <taxon>Bacteria</taxon>
        <taxon>Bacillati</taxon>
        <taxon>Actinomycetota</taxon>
        <taxon>Actinomycetes</taxon>
        <taxon>Catenulisporales</taxon>
        <taxon>Catenulisporaceae</taxon>
        <taxon>Catenulispora</taxon>
    </lineage>
</organism>
<accession>C7QAF4</accession>
<dbReference type="HOGENOM" id="CLU_108696_12_0_11"/>
<dbReference type="PROSITE" id="PS00012">
    <property type="entry name" value="PHOSPHOPANTETHEINE"/>
    <property type="match status" value="1"/>
</dbReference>
<dbReference type="Gene3D" id="1.10.1200.10">
    <property type="entry name" value="ACP-like"/>
    <property type="match status" value="1"/>
</dbReference>
<dbReference type="SMART" id="SM00823">
    <property type="entry name" value="PKS_PP"/>
    <property type="match status" value="1"/>
</dbReference>
<dbReference type="eggNOG" id="COG0236">
    <property type="taxonomic scope" value="Bacteria"/>
</dbReference>
<dbReference type="RefSeq" id="WP_015792182.1">
    <property type="nucleotide sequence ID" value="NC_013131.1"/>
</dbReference>
<dbReference type="InParanoid" id="C7QAF4"/>
<dbReference type="InterPro" id="IPR009081">
    <property type="entry name" value="PP-bd_ACP"/>
</dbReference>
<keyword evidence="1" id="KW-0596">Phosphopantetheine</keyword>
<dbReference type="PROSITE" id="PS50075">
    <property type="entry name" value="CARRIER"/>
    <property type="match status" value="1"/>
</dbReference>
<dbReference type="SUPFAM" id="SSF47336">
    <property type="entry name" value="ACP-like"/>
    <property type="match status" value="1"/>
</dbReference>
<protein>
    <submittedName>
        <fullName evidence="4">Phosphopantetheine-binding</fullName>
    </submittedName>
</protein>
<dbReference type="Proteomes" id="UP000000851">
    <property type="component" value="Chromosome"/>
</dbReference>
<keyword evidence="2" id="KW-0597">Phosphoprotein</keyword>
<evidence type="ECO:0000256" key="2">
    <source>
        <dbReference type="ARBA" id="ARBA00022553"/>
    </source>
</evidence>
<dbReference type="OrthoDB" id="3537906at2"/>
<dbReference type="KEGG" id="cai:Caci_3548"/>
<evidence type="ECO:0000256" key="1">
    <source>
        <dbReference type="ARBA" id="ARBA00022450"/>
    </source>
</evidence>
<dbReference type="Pfam" id="PF00550">
    <property type="entry name" value="PP-binding"/>
    <property type="match status" value="1"/>
</dbReference>
<proteinExistence type="predicted"/>
<feature type="domain" description="Carrier" evidence="3">
    <location>
        <begin position="8"/>
        <end position="86"/>
    </location>
</feature>
<keyword evidence="5" id="KW-1185">Reference proteome</keyword>
<evidence type="ECO:0000313" key="4">
    <source>
        <dbReference type="EMBL" id="ACU72453.1"/>
    </source>
</evidence>
<dbReference type="GO" id="GO:0031177">
    <property type="term" value="F:phosphopantetheine binding"/>
    <property type="evidence" value="ECO:0007669"/>
    <property type="project" value="InterPro"/>
</dbReference>
<dbReference type="InterPro" id="IPR036736">
    <property type="entry name" value="ACP-like_sf"/>
</dbReference>
<dbReference type="InterPro" id="IPR006162">
    <property type="entry name" value="Ppantetheine_attach_site"/>
</dbReference>
<dbReference type="STRING" id="479433.Caci_3548"/>
<evidence type="ECO:0000259" key="3">
    <source>
        <dbReference type="PROSITE" id="PS50075"/>
    </source>
</evidence>
<reference evidence="4 5" key="1">
    <citation type="journal article" date="2009" name="Stand. Genomic Sci.">
        <title>Complete genome sequence of Catenulispora acidiphila type strain (ID 139908).</title>
        <authorList>
            <person name="Copeland A."/>
            <person name="Lapidus A."/>
            <person name="Glavina Del Rio T."/>
            <person name="Nolan M."/>
            <person name="Lucas S."/>
            <person name="Chen F."/>
            <person name="Tice H."/>
            <person name="Cheng J.F."/>
            <person name="Bruce D."/>
            <person name="Goodwin L."/>
            <person name="Pitluck S."/>
            <person name="Mikhailova N."/>
            <person name="Pati A."/>
            <person name="Ivanova N."/>
            <person name="Mavromatis K."/>
            <person name="Chen A."/>
            <person name="Palaniappan K."/>
            <person name="Chain P."/>
            <person name="Land M."/>
            <person name="Hauser L."/>
            <person name="Chang Y.J."/>
            <person name="Jeffries C.D."/>
            <person name="Chertkov O."/>
            <person name="Brettin T."/>
            <person name="Detter J.C."/>
            <person name="Han C."/>
            <person name="Ali Z."/>
            <person name="Tindall B.J."/>
            <person name="Goker M."/>
            <person name="Bristow J."/>
            <person name="Eisen J.A."/>
            <person name="Markowitz V."/>
            <person name="Hugenholtz P."/>
            <person name="Kyrpides N.C."/>
            <person name="Klenk H.P."/>
        </authorList>
    </citation>
    <scope>NUCLEOTIDE SEQUENCE [LARGE SCALE GENOMIC DNA]</scope>
    <source>
        <strain evidence="5">DSM 44928 / JCM 14897 / NBRC 102108 / NRRL B-24433 / ID139908</strain>
    </source>
</reference>
<dbReference type="InterPro" id="IPR020806">
    <property type="entry name" value="PKS_PP-bd"/>
</dbReference>
<dbReference type="AlphaFoldDB" id="C7QAF4"/>
<gene>
    <name evidence="4" type="ordered locus">Caci_3548</name>
</gene>
<sequence>MSDTTLSEFTLEDLKRVLLAAAGAPDGAGLDGDILDLSFEDLGYDSIALLETVGHVERERGLSLEDSVVAEANTPRLFLEFVNGTVPVARAS</sequence>
<dbReference type="EMBL" id="CP001700">
    <property type="protein sequence ID" value="ACU72453.1"/>
    <property type="molecule type" value="Genomic_DNA"/>
</dbReference>
<name>C7QAF4_CATAD</name>